<dbReference type="Pfam" id="PF19432">
    <property type="entry name" value="RME-8_N"/>
    <property type="match status" value="2"/>
</dbReference>
<name>A0A3Q0JLE1_DIACI</name>
<dbReference type="GO" id="GO:0006898">
    <property type="term" value="P:receptor-mediated endocytosis"/>
    <property type="evidence" value="ECO:0007669"/>
    <property type="project" value="TreeGrafter"/>
</dbReference>
<dbReference type="STRING" id="121845.A0A3Q0JLE1"/>
<evidence type="ECO:0000313" key="3">
    <source>
        <dbReference type="RefSeq" id="XP_026689186.1"/>
    </source>
</evidence>
<protein>
    <submittedName>
        <fullName evidence="3">DnaJ homolog subfamily C member 13-like</fullName>
    </submittedName>
</protein>
<proteinExistence type="predicted"/>
<dbReference type="PaxDb" id="121845-A0A3Q0JLE1"/>
<organism evidence="2 3">
    <name type="scientific">Diaphorina citri</name>
    <name type="common">Asian citrus psyllid</name>
    <dbReference type="NCBI Taxonomy" id="121845"/>
    <lineage>
        <taxon>Eukaryota</taxon>
        <taxon>Metazoa</taxon>
        <taxon>Ecdysozoa</taxon>
        <taxon>Arthropoda</taxon>
        <taxon>Hexapoda</taxon>
        <taxon>Insecta</taxon>
        <taxon>Pterygota</taxon>
        <taxon>Neoptera</taxon>
        <taxon>Paraneoptera</taxon>
        <taxon>Hemiptera</taxon>
        <taxon>Sternorrhyncha</taxon>
        <taxon>Psylloidea</taxon>
        <taxon>Psyllidae</taxon>
        <taxon>Diaphorininae</taxon>
        <taxon>Diaphorina</taxon>
    </lineage>
</organism>
<gene>
    <name evidence="3" type="primary">LOC103524293</name>
</gene>
<reference evidence="3" key="1">
    <citation type="submission" date="2025-08" db="UniProtKB">
        <authorList>
            <consortium name="RefSeq"/>
        </authorList>
    </citation>
    <scope>IDENTIFICATION</scope>
</reference>
<dbReference type="GO" id="GO:2000641">
    <property type="term" value="P:regulation of early endosome to late endosome transport"/>
    <property type="evidence" value="ECO:0007669"/>
    <property type="project" value="InterPro"/>
</dbReference>
<accession>A0A3Q0JLE1</accession>
<dbReference type="GO" id="GO:0007032">
    <property type="term" value="P:endosome organization"/>
    <property type="evidence" value="ECO:0007669"/>
    <property type="project" value="InterPro"/>
</dbReference>
<feature type="domain" description="DnaJ homologue subfamily C GRV2/DNAJC13 N-terminal" evidence="1">
    <location>
        <begin position="76"/>
        <end position="328"/>
    </location>
</feature>
<dbReference type="GeneID" id="103524293"/>
<evidence type="ECO:0000259" key="1">
    <source>
        <dbReference type="Pfam" id="PF19432"/>
    </source>
</evidence>
<dbReference type="AlphaFoldDB" id="A0A3Q0JLE1"/>
<dbReference type="Proteomes" id="UP000079169">
    <property type="component" value="Unplaced"/>
</dbReference>
<keyword evidence="2" id="KW-1185">Reference proteome</keyword>
<feature type="domain" description="DnaJ homologue subfamily C GRV2/DNAJC13 N-terminal" evidence="1">
    <location>
        <begin position="3"/>
        <end position="75"/>
    </location>
</feature>
<evidence type="ECO:0000313" key="2">
    <source>
        <dbReference type="Proteomes" id="UP000079169"/>
    </source>
</evidence>
<dbReference type="PANTHER" id="PTHR36983">
    <property type="entry name" value="DNAJ HOMOLOG SUBFAMILY C MEMBER 13"/>
    <property type="match status" value="1"/>
</dbReference>
<sequence>MKEKNKVEGFKHHWSESRNPVILVVTSHSLDQMSSVPGSQSEVLGSYPFNTIEAMHTVSDLQGGFVIVCKPFGRMSGAGLIMRALIEEGEPETARRLQHLALCEAALPRHLLAALFSGSDRSDTMHRQLSRHLIGLWVTDNEAAHALLSRILPLGLLQFLESDEEVPPDAVEEDVELRDNLKLAVDHATRNQRNPHLVKIERHIKTLEKSLESALQHWSVSLGLDQSVRPGGGASTGPTNHKDRPIVLRKRRERVKASANWKLFYYKFAGNHSLPSLIWNHKTREELREALEKELRAFYADRDNMGAAVISWNHHEFEVVYSSLQDGIFAENKEKLILSAIQSLLQKEGDQSESSLSPAELEAQFHTMRRLVACRVGYAAFTSMPSFRDAVGLKVVKALNRENEAISHASVDMLCALMHPMHDESSDLRQEQLNKSCLLSNHKFLDALLNMWIRHVTLGTGALVVSAMSIVYNQYSDTIGLFPDIRCVILMLARTQDKLERDRLVIFLDKLLDFKENVKIFLDENGDQTQDLGIRSPLTFFNNLYHRFLLTQRIDMKCQCLQVTRCYPTRDEDGAVIWPLPKVKRCLSHSTVLPHIVQTLLTFDPALVEQVATLLCEIVVDNALARKLYLTGVFFFILMYTGSNVLPIARFLKLTHTQQAFISDELTSSDLLKRSILGPLLPEAMLYYLENHGPEKFAQIFLGEIASQYHPDKNPGGRDIFVRANKAYDFLCSRTCWQNNDPNPNNIVLVLRTQSILFHRYSEELSGYKYAGYRQLITTIRAETSDENEALFGGSTEHDSLLQAAVELAYHTVQCSALNAQELNNEGGFQTLHVAFTRCMSVLSNSLKGNEMPVLVCSYVVKCYTVAAQFTGCRSTFTAMCPSLLRDLAAILRFPRLARLAADTAQCLGSLAIDGSLRDAMLDTSVVWSLLTFMFSYDYTLEECEVERDPDQNQQVGV</sequence>
<dbReference type="InterPro" id="IPR044978">
    <property type="entry name" value="GRV2/DNAJC13"/>
</dbReference>
<dbReference type="GO" id="GO:0010008">
    <property type="term" value="C:endosome membrane"/>
    <property type="evidence" value="ECO:0007669"/>
    <property type="project" value="TreeGrafter"/>
</dbReference>
<dbReference type="InterPro" id="IPR045802">
    <property type="entry name" value="GRV2/DNAJC13_N"/>
</dbReference>
<dbReference type="PANTHER" id="PTHR36983:SF2">
    <property type="entry name" value="DNAJ HOMOLOG SUBFAMILY C MEMBER 13"/>
    <property type="match status" value="1"/>
</dbReference>
<dbReference type="KEGG" id="dci:103524293"/>
<dbReference type="RefSeq" id="XP_026689186.1">
    <property type="nucleotide sequence ID" value="XM_026833385.1"/>
</dbReference>